<dbReference type="AlphaFoldDB" id="A0A062ULD6"/>
<accession>A0A062ULD6</accession>
<proteinExistence type="predicted"/>
<dbReference type="eggNOG" id="ENOG5032I6C">
    <property type="taxonomic scope" value="Bacteria"/>
</dbReference>
<comment type="caution">
    <text evidence="1">The sequence shown here is derived from an EMBL/GenBank/DDBJ whole genome shotgun (WGS) entry which is preliminary data.</text>
</comment>
<organism evidence="1 2">
    <name type="scientific">Hyphomonas chukchiensis</name>
    <dbReference type="NCBI Taxonomy" id="1280947"/>
    <lineage>
        <taxon>Bacteria</taxon>
        <taxon>Pseudomonadati</taxon>
        <taxon>Pseudomonadota</taxon>
        <taxon>Alphaproteobacteria</taxon>
        <taxon>Hyphomonadales</taxon>
        <taxon>Hyphomonadaceae</taxon>
        <taxon>Hyphomonas</taxon>
    </lineage>
</organism>
<dbReference type="RefSeq" id="WP_051615412.1">
    <property type="nucleotide sequence ID" value="NZ_AWFG01000034.1"/>
</dbReference>
<keyword evidence="2" id="KW-1185">Reference proteome</keyword>
<evidence type="ECO:0000313" key="1">
    <source>
        <dbReference type="EMBL" id="KCZ56945.1"/>
    </source>
</evidence>
<dbReference type="InterPro" id="IPR021263">
    <property type="entry name" value="DUF2840"/>
</dbReference>
<dbReference type="OrthoDB" id="9810432at2"/>
<sequence length="152" mass="17294">MAPGPEAHRLTVVILQYRKNRLNHRLVFGTARFIVRRGWRRRLAAFAPDATFGYERWQAGDHGTRDWRLFVCRTSSQGSLTKIPGVLPGAVLLLEARGKTKVKRAFAAFDALRREGESLEDLAPHRWRALHNALQTRPSTLNDGSDPSWPRV</sequence>
<dbReference type="PATRIC" id="fig|1280947.3.peg.2414"/>
<reference evidence="1 2" key="1">
    <citation type="journal article" date="2014" name="Antonie Van Leeuwenhoek">
        <title>Hyphomonas beringensis sp. nov. and Hyphomonas chukchiensis sp. nov., isolated from surface seawater of the Bering Sea and Chukchi Sea.</title>
        <authorList>
            <person name="Li C."/>
            <person name="Lai Q."/>
            <person name="Li G."/>
            <person name="Dong C."/>
            <person name="Wang J."/>
            <person name="Liao Y."/>
            <person name="Shao Z."/>
        </authorList>
    </citation>
    <scope>NUCLEOTIDE SEQUENCE [LARGE SCALE GENOMIC DNA]</scope>
    <source>
        <strain evidence="1 2">BH-BN04-4</strain>
    </source>
</reference>
<dbReference type="Pfam" id="PF11000">
    <property type="entry name" value="DUF2840"/>
    <property type="match status" value="1"/>
</dbReference>
<evidence type="ECO:0000313" key="2">
    <source>
        <dbReference type="Proteomes" id="UP000027190"/>
    </source>
</evidence>
<dbReference type="Proteomes" id="UP000027190">
    <property type="component" value="Unassembled WGS sequence"/>
</dbReference>
<evidence type="ECO:0008006" key="3">
    <source>
        <dbReference type="Google" id="ProtNLM"/>
    </source>
</evidence>
<name>A0A062ULD6_9PROT</name>
<gene>
    <name evidence="1" type="ORF">HY30_17805</name>
</gene>
<protein>
    <recommendedName>
        <fullName evidence="3">DUF2840 domain-containing protein</fullName>
    </recommendedName>
</protein>
<dbReference type="EMBL" id="AWFG01000034">
    <property type="protein sequence ID" value="KCZ56945.1"/>
    <property type="molecule type" value="Genomic_DNA"/>
</dbReference>
<dbReference type="STRING" id="1280947.HY30_17805"/>